<dbReference type="Proteomes" id="UP000046067">
    <property type="component" value="Unassembled WGS sequence"/>
</dbReference>
<organism evidence="1 2">
    <name type="scientific">Vibrio cholerae</name>
    <dbReference type="NCBI Taxonomy" id="666"/>
    <lineage>
        <taxon>Bacteria</taxon>
        <taxon>Pseudomonadati</taxon>
        <taxon>Pseudomonadota</taxon>
        <taxon>Gammaproteobacteria</taxon>
        <taxon>Vibrionales</taxon>
        <taxon>Vibrionaceae</taxon>
        <taxon>Vibrio</taxon>
    </lineage>
</organism>
<gene>
    <name evidence="1" type="ORF">ERS013201_02658</name>
</gene>
<proteinExistence type="predicted"/>
<name>A0A655YLE7_VIBCL</name>
<reference evidence="1 2" key="1">
    <citation type="submission" date="2015-07" db="EMBL/GenBank/DDBJ databases">
        <authorList>
            <consortium name="Pathogen Informatics"/>
        </authorList>
    </citation>
    <scope>NUCLEOTIDE SEQUENCE [LARGE SCALE GENOMIC DNA]</scope>
    <source>
        <strain evidence="1 2">A325</strain>
    </source>
</reference>
<dbReference type="AlphaFoldDB" id="A0A655YLE7"/>
<evidence type="ECO:0000313" key="2">
    <source>
        <dbReference type="Proteomes" id="UP000046067"/>
    </source>
</evidence>
<sequence length="154" mass="17790">MQALTLFGHVVDFLVETRPTRIIHKAKLTRFFGQTQISVVFTQQQTIFRARSEHTVRLFSAHGRKIVDQHAHVRLIATWTPAFFVLAVQAGVQTRHQALRSGFFVTSSAVDLSCKEQTMDKFGFIRLLQITWIEEVVFNRVTRTNDMCVLKTFH</sequence>
<dbReference type="EMBL" id="CWQJ01000018">
    <property type="protein sequence ID" value="CSC45137.1"/>
    <property type="molecule type" value="Genomic_DNA"/>
</dbReference>
<accession>A0A655YLE7</accession>
<dbReference type="AntiFam" id="ANF00087">
    <property type="entry name" value="Shadow ORF (opposite mnmG)"/>
</dbReference>
<protein>
    <submittedName>
        <fullName evidence="1">Uncharacterized protein</fullName>
    </submittedName>
</protein>
<evidence type="ECO:0000313" key="1">
    <source>
        <dbReference type="EMBL" id="CSC45137.1"/>
    </source>
</evidence>